<sequence>MANKEYTVSQVNRYLARLMQEDFFLSHITVSGEISNLKMHPSGHIYFTLKDQASQLSGIMFAGKRAGLAFPLENGMKVLCSGRIGVYEAGGSYQIYADSFQRAGQGDLYLRFEALKKELQEMGLFDAMYKKPIPKYARKIGIVTASSGAAVRDIIQIAKRRNPFVELFLYPALVQGEGAVASICKGIARLDQMGLDVLIVGRGGGSIEDLWAFNEEAVAKAIFNADTPIISAVGHETDTTIADFVSDLRAPTPSAAAELAVFDYMQFVDDLASYTYSFHQRMERIIQKMRQRVKEEELRFSVLHPRNILQGKQHRILDLESRFQRQMELCIQENKSALLPYRVFPQWMERKLTNAKDRMGEYQVFPHKMKEKILLAKNKEERYRHFPRLMEGKLEKKKHQLAILSDQFDALSPLRLLSKGFSYVQREDGKRMSSVEQVKMGEILQIHFTDGTAKAKVLEKQKEERLGPEKSKK</sequence>
<dbReference type="Pfam" id="PF13742">
    <property type="entry name" value="tRNA_anti_2"/>
    <property type="match status" value="1"/>
</dbReference>
<dbReference type="Proteomes" id="UP000522163">
    <property type="component" value="Unassembled WGS sequence"/>
</dbReference>
<dbReference type="GO" id="GO:0008855">
    <property type="term" value="F:exodeoxyribonuclease VII activity"/>
    <property type="evidence" value="ECO:0007669"/>
    <property type="project" value="UniProtKB-UniRule"/>
</dbReference>
<dbReference type="GO" id="GO:0009318">
    <property type="term" value="C:exodeoxyribonuclease VII complex"/>
    <property type="evidence" value="ECO:0007669"/>
    <property type="project" value="UniProtKB-UniRule"/>
</dbReference>
<reference evidence="9 10" key="1">
    <citation type="submission" date="2020-08" db="EMBL/GenBank/DDBJ databases">
        <title>Genomic Encyclopedia of Type Strains, Phase IV (KMG-IV): sequencing the most valuable type-strain genomes for metagenomic binning, comparative biology and taxonomic classification.</title>
        <authorList>
            <person name="Goeker M."/>
        </authorList>
    </citation>
    <scope>NUCLEOTIDE SEQUENCE [LARGE SCALE GENOMIC DNA]</scope>
    <source>
        <strain evidence="9 10">DSM 17245</strain>
    </source>
</reference>
<dbReference type="GO" id="GO:0003676">
    <property type="term" value="F:nucleic acid binding"/>
    <property type="evidence" value="ECO:0007669"/>
    <property type="project" value="InterPro"/>
</dbReference>
<evidence type="ECO:0000259" key="7">
    <source>
        <dbReference type="Pfam" id="PF02601"/>
    </source>
</evidence>
<comment type="caution">
    <text evidence="9">The sequence shown here is derived from an EMBL/GenBank/DDBJ whole genome shotgun (WGS) entry which is preliminary data.</text>
</comment>
<dbReference type="GO" id="GO:0006308">
    <property type="term" value="P:DNA catabolic process"/>
    <property type="evidence" value="ECO:0007669"/>
    <property type="project" value="UniProtKB-UniRule"/>
</dbReference>
<dbReference type="NCBIfam" id="TIGR00237">
    <property type="entry name" value="xseA"/>
    <property type="match status" value="1"/>
</dbReference>
<comment type="similarity">
    <text evidence="5 6">Belongs to the XseA family.</text>
</comment>
<keyword evidence="4 5" id="KW-0269">Exonuclease</keyword>
<comment type="subcellular location">
    <subcellularLocation>
        <location evidence="5 6">Cytoplasm</location>
    </subcellularLocation>
</comment>
<dbReference type="InterPro" id="IPR003753">
    <property type="entry name" value="Exonuc_VII_L"/>
</dbReference>
<keyword evidence="1 5" id="KW-0963">Cytoplasm</keyword>
<evidence type="ECO:0000313" key="10">
    <source>
        <dbReference type="Proteomes" id="UP000522163"/>
    </source>
</evidence>
<dbReference type="HAMAP" id="MF_00378">
    <property type="entry name" value="Exonuc_7_L"/>
    <property type="match status" value="1"/>
</dbReference>
<name>A0A7W9SE86_9FIRM</name>
<evidence type="ECO:0000256" key="4">
    <source>
        <dbReference type="ARBA" id="ARBA00022839"/>
    </source>
</evidence>
<dbReference type="GeneID" id="85014083"/>
<evidence type="ECO:0000259" key="8">
    <source>
        <dbReference type="Pfam" id="PF13742"/>
    </source>
</evidence>
<comment type="subunit">
    <text evidence="5">Heterooligomer composed of large and small subunits.</text>
</comment>
<dbReference type="InterPro" id="IPR025824">
    <property type="entry name" value="OB-fold_nuc-bd_dom"/>
</dbReference>
<comment type="catalytic activity">
    <reaction evidence="5 6">
        <text>Exonucleolytic cleavage in either 5'- to 3'- or 3'- to 5'-direction to yield nucleoside 5'-phosphates.</text>
        <dbReference type="EC" id="3.1.11.6"/>
    </reaction>
</comment>
<dbReference type="RefSeq" id="WP_183682611.1">
    <property type="nucleotide sequence ID" value="NZ_JACHHH010000002.1"/>
</dbReference>
<evidence type="ECO:0000256" key="5">
    <source>
        <dbReference type="HAMAP-Rule" id="MF_00378"/>
    </source>
</evidence>
<proteinExistence type="inferred from homology"/>
<feature type="domain" description="OB-fold nucleic acid binding" evidence="8">
    <location>
        <begin position="6"/>
        <end position="99"/>
    </location>
</feature>
<dbReference type="EC" id="3.1.11.6" evidence="5"/>
<organism evidence="9 10">
    <name type="scientific">Oribacterium sinus</name>
    <dbReference type="NCBI Taxonomy" id="237576"/>
    <lineage>
        <taxon>Bacteria</taxon>
        <taxon>Bacillati</taxon>
        <taxon>Bacillota</taxon>
        <taxon>Clostridia</taxon>
        <taxon>Lachnospirales</taxon>
        <taxon>Lachnospiraceae</taxon>
        <taxon>Oribacterium</taxon>
    </lineage>
</organism>
<protein>
    <recommendedName>
        <fullName evidence="5">Exodeoxyribonuclease 7 large subunit</fullName>
        <ecNumber evidence="5">3.1.11.6</ecNumber>
    </recommendedName>
    <alternativeName>
        <fullName evidence="5">Exodeoxyribonuclease VII large subunit</fullName>
        <shortName evidence="5">Exonuclease VII large subunit</shortName>
    </alternativeName>
</protein>
<comment type="function">
    <text evidence="5">Bidirectionally degrades single-stranded DNA into large acid-insoluble oligonucleotides, which are then degraded further into small acid-soluble oligonucleotides.</text>
</comment>
<dbReference type="AlphaFoldDB" id="A0A7W9SE86"/>
<dbReference type="Pfam" id="PF02601">
    <property type="entry name" value="Exonuc_VII_L"/>
    <property type="match status" value="1"/>
</dbReference>
<keyword evidence="2 5" id="KW-0540">Nuclease</keyword>
<accession>A0A7W9SE86</accession>
<evidence type="ECO:0000256" key="3">
    <source>
        <dbReference type="ARBA" id="ARBA00022801"/>
    </source>
</evidence>
<evidence type="ECO:0000256" key="6">
    <source>
        <dbReference type="RuleBase" id="RU004355"/>
    </source>
</evidence>
<evidence type="ECO:0000313" key="9">
    <source>
        <dbReference type="EMBL" id="MBB6040558.1"/>
    </source>
</evidence>
<dbReference type="PANTHER" id="PTHR30008:SF0">
    <property type="entry name" value="EXODEOXYRIBONUCLEASE 7 LARGE SUBUNIT"/>
    <property type="match status" value="1"/>
</dbReference>
<gene>
    <name evidence="5" type="primary">xseA</name>
    <name evidence="9" type="ORF">HNQ46_000521</name>
</gene>
<feature type="domain" description="Exonuclease VII large subunit C-terminal" evidence="7">
    <location>
        <begin position="124"/>
        <end position="456"/>
    </location>
</feature>
<dbReference type="EMBL" id="JACHHH010000002">
    <property type="protein sequence ID" value="MBB6040558.1"/>
    <property type="molecule type" value="Genomic_DNA"/>
</dbReference>
<evidence type="ECO:0000256" key="1">
    <source>
        <dbReference type="ARBA" id="ARBA00022490"/>
    </source>
</evidence>
<keyword evidence="3 5" id="KW-0378">Hydrolase</keyword>
<dbReference type="InterPro" id="IPR020579">
    <property type="entry name" value="Exonuc_VII_lsu_C"/>
</dbReference>
<dbReference type="GO" id="GO:0005737">
    <property type="term" value="C:cytoplasm"/>
    <property type="evidence" value="ECO:0007669"/>
    <property type="project" value="UniProtKB-SubCell"/>
</dbReference>
<dbReference type="CDD" id="cd04489">
    <property type="entry name" value="ExoVII_LU_OBF"/>
    <property type="match status" value="1"/>
</dbReference>
<evidence type="ECO:0000256" key="2">
    <source>
        <dbReference type="ARBA" id="ARBA00022722"/>
    </source>
</evidence>
<dbReference type="PANTHER" id="PTHR30008">
    <property type="entry name" value="EXODEOXYRIBONUCLEASE 7 LARGE SUBUNIT"/>
    <property type="match status" value="1"/>
</dbReference>